<dbReference type="KEGG" id="ccro:CMC5_045140"/>
<keyword evidence="4" id="KW-1185">Reference proteome</keyword>
<evidence type="ECO:0000256" key="1">
    <source>
        <dbReference type="SAM" id="SignalP"/>
    </source>
</evidence>
<protein>
    <recommendedName>
        <fullName evidence="2">PEGA domain-containing protein</fullName>
    </recommendedName>
</protein>
<gene>
    <name evidence="3" type="ORF">CMC5_045140</name>
</gene>
<feature type="signal peptide" evidence="1">
    <location>
        <begin position="1"/>
        <end position="29"/>
    </location>
</feature>
<dbReference type="Pfam" id="PF08308">
    <property type="entry name" value="PEGA"/>
    <property type="match status" value="1"/>
</dbReference>
<dbReference type="EMBL" id="CP012159">
    <property type="protein sequence ID" value="AKT40361.1"/>
    <property type="molecule type" value="Genomic_DNA"/>
</dbReference>
<proteinExistence type="predicted"/>
<dbReference type="PROSITE" id="PS51257">
    <property type="entry name" value="PROKAR_LIPOPROTEIN"/>
    <property type="match status" value="1"/>
</dbReference>
<dbReference type="AlphaFoldDB" id="A0A0K1EHK7"/>
<sequence length="109" mass="11567">MGSMVRTRRGHAFGVVAALLLPGVTGCMAHTPDTVSLRMQGAQQDASVTVDDQYLGALGFVAKRGVALPPGQHRVTVEKPGYFPWDRLVTAESGAGPIVLTVELRQIPD</sequence>
<feature type="chain" id="PRO_5005459466" description="PEGA domain-containing protein" evidence="1">
    <location>
        <begin position="30"/>
        <end position="109"/>
    </location>
</feature>
<dbReference type="Proteomes" id="UP000067626">
    <property type="component" value="Chromosome"/>
</dbReference>
<name>A0A0K1EHK7_CHOCO</name>
<keyword evidence="1" id="KW-0732">Signal</keyword>
<evidence type="ECO:0000313" key="4">
    <source>
        <dbReference type="Proteomes" id="UP000067626"/>
    </source>
</evidence>
<organism evidence="3 4">
    <name type="scientific">Chondromyces crocatus</name>
    <dbReference type="NCBI Taxonomy" id="52"/>
    <lineage>
        <taxon>Bacteria</taxon>
        <taxon>Pseudomonadati</taxon>
        <taxon>Myxococcota</taxon>
        <taxon>Polyangia</taxon>
        <taxon>Polyangiales</taxon>
        <taxon>Polyangiaceae</taxon>
        <taxon>Chondromyces</taxon>
    </lineage>
</organism>
<accession>A0A0K1EHK7</accession>
<evidence type="ECO:0000313" key="3">
    <source>
        <dbReference type="EMBL" id="AKT40361.1"/>
    </source>
</evidence>
<evidence type="ECO:0000259" key="2">
    <source>
        <dbReference type="Pfam" id="PF08308"/>
    </source>
</evidence>
<dbReference type="InterPro" id="IPR013229">
    <property type="entry name" value="PEGA"/>
</dbReference>
<reference evidence="3 4" key="1">
    <citation type="submission" date="2015-07" db="EMBL/GenBank/DDBJ databases">
        <title>Genome analysis of myxobacterium Chondromyces crocatus Cm c5 reveals a high potential for natural compound synthesis and the genetic basis for the loss of fruiting body formation.</title>
        <authorList>
            <person name="Zaburannyi N."/>
            <person name="Bunk B."/>
            <person name="Maier J."/>
            <person name="Overmann J."/>
            <person name="Mueller R."/>
        </authorList>
    </citation>
    <scope>NUCLEOTIDE SEQUENCE [LARGE SCALE GENOMIC DNA]</scope>
    <source>
        <strain evidence="3 4">Cm c5</strain>
    </source>
</reference>
<feature type="domain" description="PEGA" evidence="2">
    <location>
        <begin position="36"/>
        <end position="94"/>
    </location>
</feature>